<dbReference type="Proteomes" id="UP001529510">
    <property type="component" value="Unassembled WGS sequence"/>
</dbReference>
<reference evidence="2 3" key="1">
    <citation type="submission" date="2024-05" db="EMBL/GenBank/DDBJ databases">
        <title>Genome sequencing and assembly of Indian major carp, Cirrhinus mrigala (Hamilton, 1822).</title>
        <authorList>
            <person name="Mohindra V."/>
            <person name="Chowdhury L.M."/>
            <person name="Lal K."/>
            <person name="Jena J.K."/>
        </authorList>
    </citation>
    <scope>NUCLEOTIDE SEQUENCE [LARGE SCALE GENOMIC DNA]</scope>
    <source>
        <strain evidence="2">CM1030</strain>
        <tissue evidence="2">Blood</tissue>
    </source>
</reference>
<comment type="caution">
    <text evidence="2">The sequence shown here is derived from an EMBL/GenBank/DDBJ whole genome shotgun (WGS) entry which is preliminary data.</text>
</comment>
<feature type="region of interest" description="Disordered" evidence="1">
    <location>
        <begin position="1"/>
        <end position="37"/>
    </location>
</feature>
<feature type="non-terminal residue" evidence="2">
    <location>
        <position position="56"/>
    </location>
</feature>
<gene>
    <name evidence="2" type="ORF">M9458_020067</name>
</gene>
<name>A0ABD0QEM9_CIRMR</name>
<feature type="compositionally biased region" description="Low complexity" evidence="1">
    <location>
        <begin position="19"/>
        <end position="33"/>
    </location>
</feature>
<dbReference type="EMBL" id="JAMKFB020000009">
    <property type="protein sequence ID" value="KAL0184371.1"/>
    <property type="molecule type" value="Genomic_DNA"/>
</dbReference>
<protein>
    <submittedName>
        <fullName evidence="2">Uncharacterized protein</fullName>
    </submittedName>
</protein>
<evidence type="ECO:0000256" key="1">
    <source>
        <dbReference type="SAM" id="MobiDB-lite"/>
    </source>
</evidence>
<sequence length="56" mass="5904">MKKFRKVLDGLTTSSPVNPGGSPACGSAAGTPSTAPTPRELEIQETLMSEHFQICK</sequence>
<organism evidence="2 3">
    <name type="scientific">Cirrhinus mrigala</name>
    <name type="common">Mrigala</name>
    <dbReference type="NCBI Taxonomy" id="683832"/>
    <lineage>
        <taxon>Eukaryota</taxon>
        <taxon>Metazoa</taxon>
        <taxon>Chordata</taxon>
        <taxon>Craniata</taxon>
        <taxon>Vertebrata</taxon>
        <taxon>Euteleostomi</taxon>
        <taxon>Actinopterygii</taxon>
        <taxon>Neopterygii</taxon>
        <taxon>Teleostei</taxon>
        <taxon>Ostariophysi</taxon>
        <taxon>Cypriniformes</taxon>
        <taxon>Cyprinidae</taxon>
        <taxon>Labeoninae</taxon>
        <taxon>Labeonini</taxon>
        <taxon>Cirrhinus</taxon>
    </lineage>
</organism>
<evidence type="ECO:0000313" key="3">
    <source>
        <dbReference type="Proteomes" id="UP001529510"/>
    </source>
</evidence>
<evidence type="ECO:0000313" key="2">
    <source>
        <dbReference type="EMBL" id="KAL0184371.1"/>
    </source>
</evidence>
<dbReference type="AlphaFoldDB" id="A0ABD0QEM9"/>
<accession>A0ABD0QEM9</accession>
<keyword evidence="3" id="KW-1185">Reference proteome</keyword>
<proteinExistence type="predicted"/>